<comment type="similarity">
    <text evidence="1">Belongs to the plant acyltransferase family.</text>
</comment>
<dbReference type="PANTHER" id="PTHR31623">
    <property type="entry name" value="F21J9.9"/>
    <property type="match status" value="1"/>
</dbReference>
<evidence type="ECO:0000256" key="1">
    <source>
        <dbReference type="ARBA" id="ARBA00009861"/>
    </source>
</evidence>
<gene>
    <name evidence="4" type="ORF">RJ641_012862</name>
</gene>
<evidence type="ECO:0000313" key="5">
    <source>
        <dbReference type="Proteomes" id="UP001370490"/>
    </source>
</evidence>
<dbReference type="GO" id="GO:0016746">
    <property type="term" value="F:acyltransferase activity"/>
    <property type="evidence" value="ECO:0007669"/>
    <property type="project" value="UniProtKB-KW"/>
</dbReference>
<keyword evidence="5" id="KW-1185">Reference proteome</keyword>
<evidence type="ECO:0000256" key="3">
    <source>
        <dbReference type="ARBA" id="ARBA00023315"/>
    </source>
</evidence>
<sequence>MRRFVFDAKKLQELKERVISNSGVKNPTRVELVTALIYRCALLSNRANSNPPRPAVVLQAINLRKRMNPQLTENSAGNLSWSSMVLVDVDKEPGLNWLVGQYREDLEETCKSLARKQNGTDAVLAFFEVMD</sequence>
<organism evidence="4 5">
    <name type="scientific">Dillenia turbinata</name>
    <dbReference type="NCBI Taxonomy" id="194707"/>
    <lineage>
        <taxon>Eukaryota</taxon>
        <taxon>Viridiplantae</taxon>
        <taxon>Streptophyta</taxon>
        <taxon>Embryophyta</taxon>
        <taxon>Tracheophyta</taxon>
        <taxon>Spermatophyta</taxon>
        <taxon>Magnoliopsida</taxon>
        <taxon>eudicotyledons</taxon>
        <taxon>Gunneridae</taxon>
        <taxon>Pentapetalae</taxon>
        <taxon>Dilleniales</taxon>
        <taxon>Dilleniaceae</taxon>
        <taxon>Dillenia</taxon>
    </lineage>
</organism>
<proteinExistence type="inferred from homology"/>
<comment type="caution">
    <text evidence="4">The sequence shown here is derived from an EMBL/GenBank/DDBJ whole genome shotgun (WGS) entry which is preliminary data.</text>
</comment>
<evidence type="ECO:0000256" key="2">
    <source>
        <dbReference type="ARBA" id="ARBA00022679"/>
    </source>
</evidence>
<dbReference type="Gene3D" id="3.30.559.10">
    <property type="entry name" value="Chloramphenicol acetyltransferase-like domain"/>
    <property type="match status" value="1"/>
</dbReference>
<keyword evidence="3" id="KW-0012">Acyltransferase</keyword>
<dbReference type="PANTHER" id="PTHR31623:SF122">
    <property type="entry name" value="HXXXD-TYPE ACYL-TRANSFERASE FAMILY PROTEIN"/>
    <property type="match status" value="1"/>
</dbReference>
<accession>A0AAN8UUY5</accession>
<evidence type="ECO:0000313" key="4">
    <source>
        <dbReference type="EMBL" id="KAK6922355.1"/>
    </source>
</evidence>
<keyword evidence="2" id="KW-0808">Transferase</keyword>
<name>A0AAN8UUY5_9MAGN</name>
<reference evidence="4 5" key="1">
    <citation type="submission" date="2023-12" db="EMBL/GenBank/DDBJ databases">
        <title>A high-quality genome assembly for Dillenia turbinata (Dilleniales).</title>
        <authorList>
            <person name="Chanderbali A."/>
        </authorList>
    </citation>
    <scope>NUCLEOTIDE SEQUENCE [LARGE SCALE GENOMIC DNA]</scope>
    <source>
        <strain evidence="4">LSX21</strain>
        <tissue evidence="4">Leaf</tissue>
    </source>
</reference>
<protein>
    <submittedName>
        <fullName evidence="4">Uncharacterized protein</fullName>
    </submittedName>
</protein>
<dbReference type="EMBL" id="JBAMMX010000019">
    <property type="protein sequence ID" value="KAK6922355.1"/>
    <property type="molecule type" value="Genomic_DNA"/>
</dbReference>
<dbReference type="AlphaFoldDB" id="A0AAN8UUY5"/>
<dbReference type="InterPro" id="IPR023213">
    <property type="entry name" value="CAT-like_dom_sf"/>
</dbReference>
<dbReference type="Pfam" id="PF02458">
    <property type="entry name" value="Transferase"/>
    <property type="match status" value="1"/>
</dbReference>
<dbReference type="Proteomes" id="UP001370490">
    <property type="component" value="Unassembled WGS sequence"/>
</dbReference>